<keyword evidence="3 6" id="KW-0731">Sigma factor</keyword>
<dbReference type="InterPro" id="IPR014244">
    <property type="entry name" value="RNA_pol_sigma-I"/>
</dbReference>
<evidence type="ECO:0000256" key="6">
    <source>
        <dbReference type="HAMAP-Rule" id="MF_02064"/>
    </source>
</evidence>
<keyword evidence="4 6" id="KW-0238">DNA-binding</keyword>
<keyword evidence="2 6" id="KW-0805">Transcription regulation</keyword>
<dbReference type="GO" id="GO:0003677">
    <property type="term" value="F:DNA binding"/>
    <property type="evidence" value="ECO:0007669"/>
    <property type="project" value="UniProtKB-UniRule"/>
</dbReference>
<organism evidence="8 9">
    <name type="scientific">Hominibacterium faecale</name>
    <dbReference type="NCBI Taxonomy" id="2839743"/>
    <lineage>
        <taxon>Bacteria</taxon>
        <taxon>Bacillati</taxon>
        <taxon>Bacillota</taxon>
        <taxon>Clostridia</taxon>
        <taxon>Peptostreptococcales</taxon>
        <taxon>Anaerovoracaceae</taxon>
        <taxon>Hominibacterium</taxon>
    </lineage>
</organism>
<comment type="subunit">
    <text evidence="6">Interacts with RsgI.</text>
</comment>
<evidence type="ECO:0000256" key="5">
    <source>
        <dbReference type="ARBA" id="ARBA00023163"/>
    </source>
</evidence>
<gene>
    <name evidence="6" type="primary">sigI</name>
    <name evidence="8" type="ORF">OBO34_10905</name>
</gene>
<dbReference type="RefSeq" id="WP_227754833.1">
    <property type="nucleotide sequence ID" value="NZ_JAOSHN010000004.1"/>
</dbReference>
<sequence length="222" mass="25498">MTLIPGEKIEIDNLQNLIENHMAFLIRTVSGVTGRYVSVENDEEFSIALSAFAEAVEKYDPERGNFLTFARLVIESRLKTFLSRESSRPRHASLEQLQEEGYDISEEEENDAGLHEEILAYRKELFKFGLTLERLADEAPKHSDTRKNAIHIADTASKDEATVETTYRKKKLPIRQVARLSNVTEKVVKRSKTFILAAMIVFVKRFPKLCYWIKTARCTDVL</sequence>
<name>A0A9J6QV10_9FIRM</name>
<feature type="short sequence motif" description="Polymerase core binding" evidence="6">
    <location>
        <begin position="43"/>
        <end position="56"/>
    </location>
</feature>
<protein>
    <recommendedName>
        <fullName evidence="6">RNA polymerase sigma factor SigI</fullName>
    </recommendedName>
</protein>
<keyword evidence="9" id="KW-1185">Reference proteome</keyword>
<evidence type="ECO:0000259" key="7">
    <source>
        <dbReference type="Pfam" id="PF04542"/>
    </source>
</evidence>
<dbReference type="InterPro" id="IPR013325">
    <property type="entry name" value="RNA_pol_sigma_r2"/>
</dbReference>
<evidence type="ECO:0000256" key="2">
    <source>
        <dbReference type="ARBA" id="ARBA00023015"/>
    </source>
</evidence>
<accession>A0A9J6QV10</accession>
<comment type="similarity">
    <text evidence="6">Belongs to the sigma-70 factor family. SigI subfamily.</text>
</comment>
<dbReference type="Gene3D" id="1.10.1740.10">
    <property type="match status" value="1"/>
</dbReference>
<dbReference type="AlphaFoldDB" id="A0A9J6QV10"/>
<comment type="subcellular location">
    <subcellularLocation>
        <location evidence="6">Cytoplasm</location>
    </subcellularLocation>
</comment>
<dbReference type="Proteomes" id="UP001065549">
    <property type="component" value="Unassembled WGS sequence"/>
</dbReference>
<dbReference type="GO" id="GO:0016987">
    <property type="term" value="F:sigma factor activity"/>
    <property type="evidence" value="ECO:0007669"/>
    <property type="project" value="UniProtKB-UniRule"/>
</dbReference>
<dbReference type="Pfam" id="PF04542">
    <property type="entry name" value="Sigma70_r2"/>
    <property type="match status" value="1"/>
</dbReference>
<dbReference type="GO" id="GO:0006352">
    <property type="term" value="P:DNA-templated transcription initiation"/>
    <property type="evidence" value="ECO:0007669"/>
    <property type="project" value="UniProtKB-UniRule"/>
</dbReference>
<reference evidence="8" key="1">
    <citation type="submission" date="2022-09" db="EMBL/GenBank/DDBJ databases">
        <title>Culturomic study of gut microbiota in children with autism spectrum disorder.</title>
        <authorList>
            <person name="Efimov B.A."/>
            <person name="Chaplin A.V."/>
            <person name="Sokolova S.R."/>
            <person name="Pikina A.P."/>
            <person name="Korzhanova M."/>
            <person name="Belova V."/>
            <person name="Korostin D."/>
        </authorList>
    </citation>
    <scope>NUCLEOTIDE SEQUENCE</scope>
    <source>
        <strain evidence="8">ASD5510</strain>
    </source>
</reference>
<keyword evidence="5 6" id="KW-0804">Transcription</keyword>
<feature type="domain" description="RNA polymerase sigma-70 region 2" evidence="7">
    <location>
        <begin position="17"/>
        <end position="86"/>
    </location>
</feature>
<dbReference type="HAMAP" id="MF_02064">
    <property type="entry name" value="Sigma70_SigI"/>
    <property type="match status" value="1"/>
</dbReference>
<dbReference type="SUPFAM" id="SSF88946">
    <property type="entry name" value="Sigma2 domain of RNA polymerase sigma factors"/>
    <property type="match status" value="1"/>
</dbReference>
<evidence type="ECO:0000256" key="3">
    <source>
        <dbReference type="ARBA" id="ARBA00023082"/>
    </source>
</evidence>
<keyword evidence="6" id="KW-0346">Stress response</keyword>
<comment type="activity regulation">
    <text evidence="6">Negatively regulated by the anti-sigma-I factor RsgI.</text>
</comment>
<feature type="DNA-binding region" description="H-T-H motif" evidence="6">
    <location>
        <begin position="174"/>
        <end position="193"/>
    </location>
</feature>
<dbReference type="GO" id="GO:0005737">
    <property type="term" value="C:cytoplasm"/>
    <property type="evidence" value="ECO:0007669"/>
    <property type="project" value="UniProtKB-SubCell"/>
</dbReference>
<comment type="caution">
    <text evidence="8">The sequence shown here is derived from an EMBL/GenBank/DDBJ whole genome shotgun (WGS) entry which is preliminary data.</text>
</comment>
<evidence type="ECO:0000256" key="1">
    <source>
        <dbReference type="ARBA" id="ARBA00022490"/>
    </source>
</evidence>
<dbReference type="InterPro" id="IPR007627">
    <property type="entry name" value="RNA_pol_sigma70_r2"/>
</dbReference>
<evidence type="ECO:0000256" key="4">
    <source>
        <dbReference type="ARBA" id="ARBA00023125"/>
    </source>
</evidence>
<keyword evidence="1 6" id="KW-0963">Cytoplasm</keyword>
<dbReference type="EMBL" id="JAOSHN010000004">
    <property type="protein sequence ID" value="MCU7378863.1"/>
    <property type="molecule type" value="Genomic_DNA"/>
</dbReference>
<evidence type="ECO:0000313" key="9">
    <source>
        <dbReference type="Proteomes" id="UP001065549"/>
    </source>
</evidence>
<proteinExistence type="inferred from homology"/>
<comment type="function">
    <text evidence="6">Sigma factors are initiation factors that promote the attachment of RNA polymerase to specific initiation sites and are then released.</text>
</comment>
<evidence type="ECO:0000313" key="8">
    <source>
        <dbReference type="EMBL" id="MCU7378863.1"/>
    </source>
</evidence>
<dbReference type="PIRSF" id="PIRSF038953">
    <property type="entry name" value="SigI"/>
    <property type="match status" value="1"/>
</dbReference>